<dbReference type="OrthoDB" id="9941327at2"/>
<keyword evidence="1" id="KW-0812">Transmembrane</keyword>
<keyword evidence="3" id="KW-1185">Reference proteome</keyword>
<protein>
    <recommendedName>
        <fullName evidence="4">DUF3789 domain-containing protein</fullName>
    </recommendedName>
</protein>
<organism evidence="2 3">
    <name type="scientific">Pseudoruegeria aquimaris</name>
    <dbReference type="NCBI Taxonomy" id="393663"/>
    <lineage>
        <taxon>Bacteria</taxon>
        <taxon>Pseudomonadati</taxon>
        <taxon>Pseudomonadota</taxon>
        <taxon>Alphaproteobacteria</taxon>
        <taxon>Rhodobacterales</taxon>
        <taxon>Roseobacteraceae</taxon>
        <taxon>Pseudoruegeria</taxon>
    </lineage>
</organism>
<evidence type="ECO:0000313" key="3">
    <source>
        <dbReference type="Proteomes" id="UP000193409"/>
    </source>
</evidence>
<dbReference type="Proteomes" id="UP000193409">
    <property type="component" value="Unassembled WGS sequence"/>
</dbReference>
<sequence length="33" mass="3325">MTEFLAGLILGGCIGVFIVALCVAAGRGERDDG</sequence>
<reference evidence="2 3" key="1">
    <citation type="submission" date="2017-03" db="EMBL/GenBank/DDBJ databases">
        <authorList>
            <person name="Afonso C.L."/>
            <person name="Miller P.J."/>
            <person name="Scott M.A."/>
            <person name="Spackman E."/>
            <person name="Goraichik I."/>
            <person name="Dimitrov K.M."/>
            <person name="Suarez D.L."/>
            <person name="Swayne D.E."/>
        </authorList>
    </citation>
    <scope>NUCLEOTIDE SEQUENCE [LARGE SCALE GENOMIC DNA]</scope>
    <source>
        <strain evidence="2 3">CECT 7680</strain>
    </source>
</reference>
<dbReference type="EMBL" id="FWFQ01000019">
    <property type="protein sequence ID" value="SLN50834.1"/>
    <property type="molecule type" value="Genomic_DNA"/>
</dbReference>
<name>A0A1Y5SZW9_9RHOB</name>
<keyword evidence="1" id="KW-1133">Transmembrane helix</keyword>
<proteinExistence type="predicted"/>
<feature type="transmembrane region" description="Helical" evidence="1">
    <location>
        <begin position="6"/>
        <end position="26"/>
    </location>
</feature>
<evidence type="ECO:0008006" key="4">
    <source>
        <dbReference type="Google" id="ProtNLM"/>
    </source>
</evidence>
<accession>A0A1Y5SZW9</accession>
<evidence type="ECO:0000313" key="2">
    <source>
        <dbReference type="EMBL" id="SLN50834.1"/>
    </source>
</evidence>
<dbReference type="AlphaFoldDB" id="A0A1Y5SZW9"/>
<gene>
    <name evidence="2" type="ORF">PSA7680_02629</name>
</gene>
<keyword evidence="1" id="KW-0472">Membrane</keyword>
<evidence type="ECO:0000256" key="1">
    <source>
        <dbReference type="SAM" id="Phobius"/>
    </source>
</evidence>